<dbReference type="InterPro" id="IPR002052">
    <property type="entry name" value="DNA_methylase_N6_adenine_CS"/>
</dbReference>
<keyword evidence="5" id="KW-0680">Restriction system</keyword>
<dbReference type="GO" id="GO:0008168">
    <property type="term" value="F:methyltransferase activity"/>
    <property type="evidence" value="ECO:0007669"/>
    <property type="project" value="UniProtKB-KW"/>
</dbReference>
<evidence type="ECO:0000259" key="9">
    <source>
        <dbReference type="Pfam" id="PF12950"/>
    </source>
</evidence>
<evidence type="ECO:0000256" key="6">
    <source>
        <dbReference type="ARBA" id="ARBA00023125"/>
    </source>
</evidence>
<accession>A0ABT6Y6Y3</accession>
<gene>
    <name evidence="10" type="ORF">QM524_08915</name>
</gene>
<protein>
    <recommendedName>
        <fullName evidence="1">site-specific DNA-methyltransferase (adenine-specific)</fullName>
        <ecNumber evidence="1">2.1.1.72</ecNumber>
    </recommendedName>
</protein>
<dbReference type="SUPFAM" id="SSF53335">
    <property type="entry name" value="S-adenosyl-L-methionine-dependent methyltransferases"/>
    <property type="match status" value="1"/>
</dbReference>
<keyword evidence="6" id="KW-0238">DNA-binding</keyword>
<dbReference type="EMBL" id="JASHIF010000007">
    <property type="protein sequence ID" value="MDI9859327.1"/>
    <property type="molecule type" value="Genomic_DNA"/>
</dbReference>
<dbReference type="GO" id="GO:0032259">
    <property type="term" value="P:methylation"/>
    <property type="evidence" value="ECO:0007669"/>
    <property type="project" value="UniProtKB-KW"/>
</dbReference>
<feature type="domain" description="Type II methyltransferase M.TaqI-like" evidence="8">
    <location>
        <begin position="521"/>
        <end position="765"/>
    </location>
</feature>
<evidence type="ECO:0000256" key="5">
    <source>
        <dbReference type="ARBA" id="ARBA00022747"/>
    </source>
</evidence>
<comment type="caution">
    <text evidence="10">The sequence shown here is derived from an EMBL/GenBank/DDBJ whole genome shotgun (WGS) entry which is preliminary data.</text>
</comment>
<dbReference type="Gene3D" id="3.40.50.150">
    <property type="entry name" value="Vaccinia Virus protein VP39"/>
    <property type="match status" value="1"/>
</dbReference>
<dbReference type="InterPro" id="IPR050953">
    <property type="entry name" value="N4_N6_ade-DNA_methylase"/>
</dbReference>
<dbReference type="RefSeq" id="WP_283344284.1">
    <property type="nucleotide sequence ID" value="NZ_JASHIF010000007.1"/>
</dbReference>
<dbReference type="InterPro" id="IPR029063">
    <property type="entry name" value="SAM-dependent_MTases_sf"/>
</dbReference>
<evidence type="ECO:0000256" key="4">
    <source>
        <dbReference type="ARBA" id="ARBA00022691"/>
    </source>
</evidence>
<organism evidence="10 11">
    <name type="scientific">Flectobacillus roseus</name>
    <dbReference type="NCBI Taxonomy" id="502259"/>
    <lineage>
        <taxon>Bacteria</taxon>
        <taxon>Pseudomonadati</taxon>
        <taxon>Bacteroidota</taxon>
        <taxon>Cytophagia</taxon>
        <taxon>Cytophagales</taxon>
        <taxon>Flectobacillaceae</taxon>
        <taxon>Flectobacillus</taxon>
    </lineage>
</organism>
<proteinExistence type="predicted"/>
<keyword evidence="4" id="KW-0949">S-adenosyl-L-methionine</keyword>
<dbReference type="PANTHER" id="PTHR33841:SF1">
    <property type="entry name" value="DNA METHYLTRANSFERASE A"/>
    <property type="match status" value="1"/>
</dbReference>
<dbReference type="PRINTS" id="PR00507">
    <property type="entry name" value="N12N6MTFRASE"/>
</dbReference>
<evidence type="ECO:0000259" key="8">
    <source>
        <dbReference type="Pfam" id="PF07669"/>
    </source>
</evidence>
<keyword evidence="11" id="KW-1185">Reference proteome</keyword>
<evidence type="ECO:0000256" key="7">
    <source>
        <dbReference type="ARBA" id="ARBA00047942"/>
    </source>
</evidence>
<evidence type="ECO:0000256" key="3">
    <source>
        <dbReference type="ARBA" id="ARBA00022679"/>
    </source>
</evidence>
<dbReference type="Proteomes" id="UP001236507">
    <property type="component" value="Unassembled WGS sequence"/>
</dbReference>
<evidence type="ECO:0000256" key="2">
    <source>
        <dbReference type="ARBA" id="ARBA00022603"/>
    </source>
</evidence>
<keyword evidence="2 10" id="KW-0489">Methyltransferase</keyword>
<evidence type="ECO:0000313" key="10">
    <source>
        <dbReference type="EMBL" id="MDI9859327.1"/>
    </source>
</evidence>
<evidence type="ECO:0000256" key="1">
    <source>
        <dbReference type="ARBA" id="ARBA00011900"/>
    </source>
</evidence>
<comment type="catalytic activity">
    <reaction evidence="7">
        <text>a 2'-deoxyadenosine in DNA + S-adenosyl-L-methionine = an N(6)-methyl-2'-deoxyadenosine in DNA + S-adenosyl-L-homocysteine + H(+)</text>
        <dbReference type="Rhea" id="RHEA:15197"/>
        <dbReference type="Rhea" id="RHEA-COMP:12418"/>
        <dbReference type="Rhea" id="RHEA-COMP:12419"/>
        <dbReference type="ChEBI" id="CHEBI:15378"/>
        <dbReference type="ChEBI" id="CHEBI:57856"/>
        <dbReference type="ChEBI" id="CHEBI:59789"/>
        <dbReference type="ChEBI" id="CHEBI:90615"/>
        <dbReference type="ChEBI" id="CHEBI:90616"/>
        <dbReference type="EC" id="2.1.1.72"/>
    </reaction>
</comment>
<feature type="domain" description="TaqI-like C-terminal specificity" evidence="9">
    <location>
        <begin position="881"/>
        <end position="1029"/>
    </location>
</feature>
<dbReference type="InterPro" id="IPR025931">
    <property type="entry name" value="TaqI_C"/>
</dbReference>
<dbReference type="EC" id="2.1.1.72" evidence="1"/>
<evidence type="ECO:0000313" key="11">
    <source>
        <dbReference type="Proteomes" id="UP001236507"/>
    </source>
</evidence>
<dbReference type="PANTHER" id="PTHR33841">
    <property type="entry name" value="DNA METHYLTRANSFERASE YEEA-RELATED"/>
    <property type="match status" value="1"/>
</dbReference>
<dbReference type="PROSITE" id="PS00092">
    <property type="entry name" value="N6_MTASE"/>
    <property type="match status" value="1"/>
</dbReference>
<dbReference type="Pfam" id="PF12950">
    <property type="entry name" value="TaqI_C"/>
    <property type="match status" value="1"/>
</dbReference>
<reference evidence="10 11" key="1">
    <citation type="submission" date="2023-05" db="EMBL/GenBank/DDBJ databases">
        <title>Novel species of genus Flectobacillus isolated from stream in China.</title>
        <authorList>
            <person name="Lu H."/>
        </authorList>
    </citation>
    <scope>NUCLEOTIDE SEQUENCE [LARGE SCALE GENOMIC DNA]</scope>
    <source>
        <strain evidence="10 11">KCTC 42575</strain>
    </source>
</reference>
<sequence length="1113" mass="127547">MNKLQLQTILSSPYNQESWKQTLINIFGVKRILETPQAIELKGTQKATEAYELGSFSTKDDRIIGIYQVNVKPDVWLEHNKVGLRELLRDVYKYDVDGALIAFVQENKWRLSFVSEIKTLNAKGAIETQTTEPKRYTYLLGEGEKTLTPAQNLSKIAGKPLTLEDIRNAFSVEALNEEFYKIIAQHFYELVGATAGKGKNIRIYERKLQLPSTSDAKTYQEFAVRLIGRTIFCWFLKVKKSQEGLALLPECLLGSEAVSKFSNYYHTVLERLFFQTLNTPMEKRVNDLPEGANMIPFLNGGLFDYQEDDFYIPNKITGLSENLNTLIIPDSWFLNFFQELDKYNFTIDENSTVDIEVSVDPEMLGRIFENLLAEIDPDSGETARKATGSFYTPREIVDYMATESLVHYLHNKTNLEKEVLSILFKIDSRIPEDSILITQKVAILEALDTLKILDPACGSGAFPMGVLQKIVMALQKIDPNSVWWKNKQIEKNDNPVLRSIIREKLNAASVEYARKIGIIQNSLYGVDIQPIAAEISKLRCFLTLIVDENIDENKPNRGVEPLPNLEFKFVTADSLRKLPVETNFGGLFNANDDLDQLKRIRQDYLQSFGEEKAILKTKFKQIQDRVAQQQFSLGKNIDTNSRAYLISTWKPFSHEKSEWFDAEWMFGVSGFDIVIGNPPYVQLQTDGGRLAKMYEKVRYSTFERTGDIYTLFYEQGYNVLSNNGLLCFITSNKWMRAGYGESLRRFFAEKTNPIILLDFAGQKIFASATVDTNILLYQKSINVGNTQACIIKEKWSGALDVYVKNNNSICNFNSSNSWVILNDIEQSIKAKIERIGTPLKDWDINIYRGILTGYNDAFIIDGKKKDELIAADPKSAEIIRPILRGRDIKRYGYEFADLWLLYIPWHFPLHLNNNIMGASAEAEKEFEKQYPAVYKHLLTHKEKLSARNKEETGVRYEWYALQRWGANYMDDFSKPKIIWKRIGSILKFSYDESSIITLDSTCFATGSTRLKYILSILNSKMGHYLLKDSPKTGTGDLLISVQAIEPIKVPVVDDEINLKIMPLVDKILSTNINEEAQILLQKINKLIYKLYQLDENEIQFIENQQIESLNNQN</sequence>
<dbReference type="Pfam" id="PF07669">
    <property type="entry name" value="Eco57I"/>
    <property type="match status" value="1"/>
</dbReference>
<dbReference type="InterPro" id="IPR011639">
    <property type="entry name" value="MethylTrfase_TaqI-like_dom"/>
</dbReference>
<name>A0ABT6Y6Y3_9BACT</name>
<keyword evidence="3" id="KW-0808">Transferase</keyword>